<feature type="domain" description="Response regulatory" evidence="3">
    <location>
        <begin position="6"/>
        <end position="120"/>
    </location>
</feature>
<name>A0AAN5A0V5_9RHOB</name>
<comment type="caution">
    <text evidence="4">The sequence shown here is derived from an EMBL/GenBank/DDBJ whole genome shotgun (WGS) entry which is preliminary data.</text>
</comment>
<accession>A0AAN5A0V5</accession>
<dbReference type="Gene3D" id="3.40.50.2300">
    <property type="match status" value="1"/>
</dbReference>
<feature type="region of interest" description="Disordered" evidence="2">
    <location>
        <begin position="307"/>
        <end position="326"/>
    </location>
</feature>
<organism evidence="4 7">
    <name type="scientific">Allgaiera indica</name>
    <dbReference type="NCBI Taxonomy" id="765699"/>
    <lineage>
        <taxon>Bacteria</taxon>
        <taxon>Pseudomonadati</taxon>
        <taxon>Pseudomonadota</taxon>
        <taxon>Alphaproteobacteria</taxon>
        <taxon>Rhodobacterales</taxon>
        <taxon>Paracoccaceae</taxon>
        <taxon>Allgaiera</taxon>
    </lineage>
</organism>
<dbReference type="PANTHER" id="PTHR30024">
    <property type="entry name" value="ALIPHATIC SULFONATES-BINDING PROTEIN-RELATED"/>
    <property type="match status" value="1"/>
</dbReference>
<dbReference type="PANTHER" id="PTHR30024:SF43">
    <property type="entry name" value="BLL4572 PROTEIN"/>
    <property type="match status" value="1"/>
</dbReference>
<dbReference type="AlphaFoldDB" id="A0AAN5A0V5"/>
<feature type="modified residue" description="4-aspartylphosphate" evidence="1">
    <location>
        <position position="56"/>
    </location>
</feature>
<evidence type="ECO:0000256" key="1">
    <source>
        <dbReference type="PROSITE-ProRule" id="PRU00169"/>
    </source>
</evidence>
<dbReference type="EMBL" id="FNOB01000021">
    <property type="protein sequence ID" value="SDX60955.1"/>
    <property type="molecule type" value="Genomic_DNA"/>
</dbReference>
<reference evidence="4" key="1">
    <citation type="journal article" date="2014" name="Int. J. Syst. Evol. Microbiol.">
        <title>Complete genome sequence of Corynebacterium casei LMG S-19264T (=DSM 44701T), isolated from a smear-ripened cheese.</title>
        <authorList>
            <consortium name="US DOE Joint Genome Institute (JGI-PGF)"/>
            <person name="Walter F."/>
            <person name="Albersmeier A."/>
            <person name="Kalinowski J."/>
            <person name="Ruckert C."/>
        </authorList>
    </citation>
    <scope>NUCLEOTIDE SEQUENCE</scope>
    <source>
        <strain evidence="4">CGMCC 1.10859</strain>
    </source>
</reference>
<protein>
    <submittedName>
        <fullName evidence="5">Two-component response regulator, AmiR/NasT family, consists of REC and RNA-binding antiterminator (ANTAR) domains</fullName>
    </submittedName>
</protein>
<evidence type="ECO:0000313" key="4">
    <source>
        <dbReference type="EMBL" id="GHE05000.1"/>
    </source>
</evidence>
<feature type="compositionally biased region" description="Low complexity" evidence="2">
    <location>
        <begin position="308"/>
        <end position="326"/>
    </location>
</feature>
<dbReference type="Proteomes" id="UP000634647">
    <property type="component" value="Unassembled WGS sequence"/>
</dbReference>
<gene>
    <name evidence="4" type="ORF">GCM10008024_34310</name>
    <name evidence="5" type="ORF">SAMN05444006_12151</name>
</gene>
<dbReference type="GO" id="GO:0000160">
    <property type="term" value="P:phosphorelay signal transduction system"/>
    <property type="evidence" value="ECO:0007669"/>
    <property type="project" value="InterPro"/>
</dbReference>
<dbReference type="RefSeq" id="WP_081824896.1">
    <property type="nucleotide sequence ID" value="NZ_BNAB01000020.1"/>
</dbReference>
<evidence type="ECO:0000256" key="2">
    <source>
        <dbReference type="SAM" id="MobiDB-lite"/>
    </source>
</evidence>
<dbReference type="EMBL" id="BNAB01000020">
    <property type="protein sequence ID" value="GHE05000.1"/>
    <property type="molecule type" value="Genomic_DNA"/>
</dbReference>
<dbReference type="InterPro" id="IPR011006">
    <property type="entry name" value="CheY-like_superfamily"/>
</dbReference>
<sequence>MPNRLSIVVVEADRTRALLIVDRRREVGEFDISVLAEVTGLARHISRHDPDVVLVDITSPSRDMLEELELASGPLERPVAMFVDRSDDGLTKAAVEAGVSAYGVDGLRADRIKPILDAAIARFHMFQRLRVELETTKRALEGHKVIDRAKGPPLMKARGLAADEIDAFCIGAPWGSIAVEQGVGKLLLPGTAIRAFAPEKVLAARHDWTEAEPDLARRLMRAAWRAGRWVARPENHVTVSAILSRPGYLDLPAEVIERSLSGRLVISPRGEMRRRAIPGARRDADSAPRSFFRWLCFRPGQSGMMPKRAFPGPAAAMRRPPACQPA</sequence>
<dbReference type="PROSITE" id="PS50110">
    <property type="entry name" value="RESPONSE_REGULATORY"/>
    <property type="match status" value="1"/>
</dbReference>
<evidence type="ECO:0000313" key="6">
    <source>
        <dbReference type="Proteomes" id="UP000199541"/>
    </source>
</evidence>
<evidence type="ECO:0000313" key="5">
    <source>
        <dbReference type="EMBL" id="SDX60955.1"/>
    </source>
</evidence>
<keyword evidence="6" id="KW-1185">Reference proteome</keyword>
<dbReference type="Gene3D" id="3.40.190.10">
    <property type="entry name" value="Periplasmic binding protein-like II"/>
    <property type="match status" value="1"/>
</dbReference>
<reference evidence="4" key="3">
    <citation type="submission" date="2023-06" db="EMBL/GenBank/DDBJ databases">
        <authorList>
            <person name="Sun Q."/>
            <person name="Zhou Y."/>
        </authorList>
    </citation>
    <scope>NUCLEOTIDE SEQUENCE</scope>
    <source>
        <strain evidence="4">CGMCC 1.10859</strain>
    </source>
</reference>
<keyword evidence="1" id="KW-0597">Phosphoprotein</keyword>
<evidence type="ECO:0000313" key="7">
    <source>
        <dbReference type="Proteomes" id="UP000634647"/>
    </source>
</evidence>
<evidence type="ECO:0000259" key="3">
    <source>
        <dbReference type="PROSITE" id="PS50110"/>
    </source>
</evidence>
<dbReference type="Pfam" id="PF13379">
    <property type="entry name" value="NMT1_2"/>
    <property type="match status" value="1"/>
</dbReference>
<dbReference type="SUPFAM" id="SSF53850">
    <property type="entry name" value="Periplasmic binding protein-like II"/>
    <property type="match status" value="1"/>
</dbReference>
<dbReference type="Proteomes" id="UP000199541">
    <property type="component" value="Unassembled WGS sequence"/>
</dbReference>
<dbReference type="InterPro" id="IPR001789">
    <property type="entry name" value="Sig_transdc_resp-reg_receiver"/>
</dbReference>
<proteinExistence type="predicted"/>
<dbReference type="SUPFAM" id="SSF52172">
    <property type="entry name" value="CheY-like"/>
    <property type="match status" value="1"/>
</dbReference>
<reference evidence="5 6" key="2">
    <citation type="submission" date="2016-10" db="EMBL/GenBank/DDBJ databases">
        <authorList>
            <person name="Varghese N."/>
            <person name="Submissions S."/>
        </authorList>
    </citation>
    <scope>NUCLEOTIDE SEQUENCE [LARGE SCALE GENOMIC DNA]</scope>
    <source>
        <strain evidence="5 6">DSM 24802</strain>
    </source>
</reference>